<comment type="caution">
    <text evidence="7">The sequence shown here is derived from an EMBL/GenBank/DDBJ whole genome shotgun (WGS) entry which is preliminary data.</text>
</comment>
<keyword evidence="1" id="KW-0547">Nucleotide-binding</keyword>
<dbReference type="InterPro" id="IPR003593">
    <property type="entry name" value="AAA+_ATPase"/>
</dbReference>
<accession>A0A7I9VLJ5</accession>
<dbReference type="PANTHER" id="PTHR32071">
    <property type="entry name" value="TRANSCRIPTIONAL REGULATORY PROTEIN"/>
    <property type="match status" value="1"/>
</dbReference>
<dbReference type="GO" id="GO:0005524">
    <property type="term" value="F:ATP binding"/>
    <property type="evidence" value="ECO:0007669"/>
    <property type="project" value="UniProtKB-KW"/>
</dbReference>
<dbReference type="PRINTS" id="PR01590">
    <property type="entry name" value="HTHFIS"/>
</dbReference>
<organism evidence="7 8">
    <name type="scientific">Anaeromyxobacter diazotrophicus</name>
    <dbReference type="NCBI Taxonomy" id="2590199"/>
    <lineage>
        <taxon>Bacteria</taxon>
        <taxon>Pseudomonadati</taxon>
        <taxon>Myxococcota</taxon>
        <taxon>Myxococcia</taxon>
        <taxon>Myxococcales</taxon>
        <taxon>Cystobacterineae</taxon>
        <taxon>Anaeromyxobacteraceae</taxon>
        <taxon>Anaeromyxobacter</taxon>
    </lineage>
</organism>
<evidence type="ECO:0000256" key="1">
    <source>
        <dbReference type="ARBA" id="ARBA00022741"/>
    </source>
</evidence>
<gene>
    <name evidence="7" type="ORF">AMYX_17410</name>
</gene>
<keyword evidence="4" id="KW-0804">Transcription</keyword>
<dbReference type="RefSeq" id="WP_176064501.1">
    <property type="nucleotide sequence ID" value="NZ_BJTG01000004.1"/>
</dbReference>
<keyword evidence="3" id="KW-0805">Transcription regulation</keyword>
<dbReference type="InterPro" id="IPR058031">
    <property type="entry name" value="AAA_lid_NorR"/>
</dbReference>
<reference evidence="8" key="1">
    <citation type="journal article" date="2020" name="Appl. Environ. Microbiol.">
        <title>Diazotrophic Anaeromyxobacter Isolates from Soils.</title>
        <authorList>
            <person name="Masuda Y."/>
            <person name="Yamanaka H."/>
            <person name="Xu Z.X."/>
            <person name="Shiratori Y."/>
            <person name="Aono T."/>
            <person name="Amachi S."/>
            <person name="Senoo K."/>
            <person name="Itoh H."/>
        </authorList>
    </citation>
    <scope>NUCLEOTIDE SEQUENCE [LARGE SCALE GENOMIC DNA]</scope>
    <source>
        <strain evidence="8">R267</strain>
    </source>
</reference>
<dbReference type="InterPro" id="IPR025662">
    <property type="entry name" value="Sigma_54_int_dom_ATP-bd_1"/>
</dbReference>
<dbReference type="Gene3D" id="1.10.10.60">
    <property type="entry name" value="Homeodomain-like"/>
    <property type="match status" value="1"/>
</dbReference>
<evidence type="ECO:0000313" key="7">
    <source>
        <dbReference type="EMBL" id="GEJ57000.1"/>
    </source>
</evidence>
<dbReference type="GO" id="GO:0006355">
    <property type="term" value="P:regulation of DNA-templated transcription"/>
    <property type="evidence" value="ECO:0007669"/>
    <property type="project" value="InterPro"/>
</dbReference>
<dbReference type="PROSITE" id="PS50045">
    <property type="entry name" value="SIGMA54_INTERACT_4"/>
    <property type="match status" value="1"/>
</dbReference>
<dbReference type="InterPro" id="IPR002197">
    <property type="entry name" value="HTH_Fis"/>
</dbReference>
<evidence type="ECO:0000256" key="3">
    <source>
        <dbReference type="ARBA" id="ARBA00023015"/>
    </source>
</evidence>
<feature type="region of interest" description="Disordered" evidence="5">
    <location>
        <begin position="352"/>
        <end position="391"/>
    </location>
</feature>
<dbReference type="InterPro" id="IPR027417">
    <property type="entry name" value="P-loop_NTPase"/>
</dbReference>
<dbReference type="FunFam" id="3.40.50.300:FF:000006">
    <property type="entry name" value="DNA-binding transcriptional regulator NtrC"/>
    <property type="match status" value="1"/>
</dbReference>
<dbReference type="AlphaFoldDB" id="A0A7I9VLJ5"/>
<dbReference type="Pfam" id="PF25601">
    <property type="entry name" value="AAA_lid_14"/>
    <property type="match status" value="1"/>
</dbReference>
<dbReference type="Pfam" id="PF00158">
    <property type="entry name" value="Sigma54_activat"/>
    <property type="match status" value="1"/>
</dbReference>
<dbReference type="Pfam" id="PF02954">
    <property type="entry name" value="HTH_8"/>
    <property type="match status" value="1"/>
</dbReference>
<feature type="domain" description="Sigma-54 factor interaction" evidence="6">
    <location>
        <begin position="20"/>
        <end position="248"/>
    </location>
</feature>
<dbReference type="InterPro" id="IPR025944">
    <property type="entry name" value="Sigma_54_int_dom_CS"/>
</dbReference>
<evidence type="ECO:0000259" key="6">
    <source>
        <dbReference type="PROSITE" id="PS50045"/>
    </source>
</evidence>
<dbReference type="PROSITE" id="PS00675">
    <property type="entry name" value="SIGMA54_INTERACT_1"/>
    <property type="match status" value="1"/>
</dbReference>
<dbReference type="Gene3D" id="1.10.8.60">
    <property type="match status" value="1"/>
</dbReference>
<keyword evidence="8" id="KW-1185">Reference proteome</keyword>
<evidence type="ECO:0000313" key="8">
    <source>
        <dbReference type="Proteomes" id="UP000503640"/>
    </source>
</evidence>
<dbReference type="Gene3D" id="3.40.50.300">
    <property type="entry name" value="P-loop containing nucleotide triphosphate hydrolases"/>
    <property type="match status" value="1"/>
</dbReference>
<dbReference type="InterPro" id="IPR009057">
    <property type="entry name" value="Homeodomain-like_sf"/>
</dbReference>
<dbReference type="PROSITE" id="PS00688">
    <property type="entry name" value="SIGMA54_INTERACT_3"/>
    <property type="match status" value="1"/>
</dbReference>
<dbReference type="SUPFAM" id="SSF52540">
    <property type="entry name" value="P-loop containing nucleoside triphosphate hydrolases"/>
    <property type="match status" value="1"/>
</dbReference>
<sequence>MSLPAPSLELTPAAAPGPAPVAASAAMREVMEAARDVAATPTTVLLLGESGTGKELVARFLHDASGRPGPYVAVNCAALPGELLESELFGHERGAFTGAAERRAGRFEQAHRGTLLLDEVSELPPALQAKLLRVLQEREVDRVGGERPVPVDVRVVATSNRDLGEMVRRGEFRADLFYRLNVFPIALPPLRERSEDLPPLAAELLEELAAALGRPAPALDATALAALAAHPFPGNVRELRNALERALVRCRGAVLTAGGLGLGLGANATATATATSTSTSTSTVNTISAATANALASGQLPVDLAELEKLAIAEALRRVGGNRTHAARLLGIGLRTLRNKLRLYRQAGVEVEPAGPAGGQLRPSARAAGLEPERDGALTRWQARPSQEERS</sequence>
<dbReference type="SMART" id="SM00382">
    <property type="entry name" value="AAA"/>
    <property type="match status" value="1"/>
</dbReference>
<protein>
    <recommendedName>
        <fullName evidence="6">Sigma-54 factor interaction domain-containing protein</fullName>
    </recommendedName>
</protein>
<proteinExistence type="predicted"/>
<dbReference type="EMBL" id="BJTG01000004">
    <property type="protein sequence ID" value="GEJ57000.1"/>
    <property type="molecule type" value="Genomic_DNA"/>
</dbReference>
<dbReference type="SUPFAM" id="SSF46689">
    <property type="entry name" value="Homeodomain-like"/>
    <property type="match status" value="1"/>
</dbReference>
<dbReference type="InterPro" id="IPR002078">
    <property type="entry name" value="Sigma_54_int"/>
</dbReference>
<evidence type="ECO:0000256" key="5">
    <source>
        <dbReference type="SAM" id="MobiDB-lite"/>
    </source>
</evidence>
<evidence type="ECO:0000256" key="4">
    <source>
        <dbReference type="ARBA" id="ARBA00023163"/>
    </source>
</evidence>
<name>A0A7I9VLJ5_9BACT</name>
<dbReference type="Proteomes" id="UP000503640">
    <property type="component" value="Unassembled WGS sequence"/>
</dbReference>
<dbReference type="GO" id="GO:0043565">
    <property type="term" value="F:sequence-specific DNA binding"/>
    <property type="evidence" value="ECO:0007669"/>
    <property type="project" value="InterPro"/>
</dbReference>
<evidence type="ECO:0000256" key="2">
    <source>
        <dbReference type="ARBA" id="ARBA00022840"/>
    </source>
</evidence>
<keyword evidence="2" id="KW-0067">ATP-binding</keyword>
<dbReference type="CDD" id="cd00009">
    <property type="entry name" value="AAA"/>
    <property type="match status" value="1"/>
</dbReference>